<keyword evidence="1" id="KW-1133">Transmembrane helix</keyword>
<evidence type="ECO:0000313" key="3">
    <source>
        <dbReference type="Proteomes" id="UP001187192"/>
    </source>
</evidence>
<dbReference type="Proteomes" id="UP001187192">
    <property type="component" value="Unassembled WGS sequence"/>
</dbReference>
<evidence type="ECO:0000313" key="2">
    <source>
        <dbReference type="EMBL" id="GMN27857.1"/>
    </source>
</evidence>
<keyword evidence="1" id="KW-0812">Transmembrane</keyword>
<accession>A0AA87Z3B3</accession>
<keyword evidence="3" id="KW-1185">Reference proteome</keyword>
<dbReference type="AlphaFoldDB" id="A0AA87Z3B3"/>
<evidence type="ECO:0000256" key="1">
    <source>
        <dbReference type="SAM" id="Phobius"/>
    </source>
</evidence>
<protein>
    <submittedName>
        <fullName evidence="2">Uncharacterized protein</fullName>
    </submittedName>
</protein>
<feature type="transmembrane region" description="Helical" evidence="1">
    <location>
        <begin position="99"/>
        <end position="116"/>
    </location>
</feature>
<proteinExistence type="predicted"/>
<dbReference type="EMBL" id="BTGU01000002">
    <property type="protein sequence ID" value="GMN27857.1"/>
    <property type="molecule type" value="Genomic_DNA"/>
</dbReference>
<keyword evidence="1" id="KW-0472">Membrane</keyword>
<gene>
    <name evidence="2" type="ORF">TIFTF001_001833</name>
</gene>
<feature type="transmembrane region" description="Helical" evidence="1">
    <location>
        <begin position="39"/>
        <end position="62"/>
    </location>
</feature>
<organism evidence="2 3">
    <name type="scientific">Ficus carica</name>
    <name type="common">Common fig</name>
    <dbReference type="NCBI Taxonomy" id="3494"/>
    <lineage>
        <taxon>Eukaryota</taxon>
        <taxon>Viridiplantae</taxon>
        <taxon>Streptophyta</taxon>
        <taxon>Embryophyta</taxon>
        <taxon>Tracheophyta</taxon>
        <taxon>Spermatophyta</taxon>
        <taxon>Magnoliopsida</taxon>
        <taxon>eudicotyledons</taxon>
        <taxon>Gunneridae</taxon>
        <taxon>Pentapetalae</taxon>
        <taxon>rosids</taxon>
        <taxon>fabids</taxon>
        <taxon>Rosales</taxon>
        <taxon>Moraceae</taxon>
        <taxon>Ficeae</taxon>
        <taxon>Ficus</taxon>
    </lineage>
</organism>
<sequence>MENPRHGRGNAPISRDFPVAFPDLVRILPSDLISSKTGILSLLTLFISSADKLPIAAAFLIAADSRPRHRKPSVDAAFRLLPPSGLACALSLPLCMLSLYLYFFLSLLGFDILWGLSRMALQTSREVGAGKILLETGQREWTTVLSKRGPTEIRKRP</sequence>
<name>A0AA87Z3B3_FICCA</name>
<comment type="caution">
    <text evidence="2">The sequence shown here is derived from an EMBL/GenBank/DDBJ whole genome shotgun (WGS) entry which is preliminary data.</text>
</comment>
<reference evidence="2" key="1">
    <citation type="submission" date="2023-07" db="EMBL/GenBank/DDBJ databases">
        <title>draft genome sequence of fig (Ficus carica).</title>
        <authorList>
            <person name="Takahashi T."/>
            <person name="Nishimura K."/>
        </authorList>
    </citation>
    <scope>NUCLEOTIDE SEQUENCE</scope>
</reference>